<proteinExistence type="predicted"/>
<dbReference type="PANTHER" id="PTHR31286">
    <property type="entry name" value="GLYCINE-RICH CELL WALL STRUCTURAL PROTEIN 1.8-LIKE"/>
    <property type="match status" value="1"/>
</dbReference>
<sequence>MFGAIFGLAADVGTIDTFFSSILNLFNSLIFAGNIDSSLEPMISLQSPLERSHDLVLHNYLGSRPIFERLGNNSRCVCSAYIAMSFLLCFPFYEIMKRTLFKVFPVCFQLPMNYTWLSFLLSPTLSSGLRKKVISNVVIELDCNDVIMALNSSSLNLYEFGLVLHGDRVRSGCGNGFSFDYKETFVMEGSFNRDWPSGRRTDNNFERFFLMKGNLTFGKKHGYIVLHNKARSLWKSSQRFYLMDVENGYFLAKFQSPEDFKKVLCQGPWIVYGKYLTLQPWSMDFNIAQPYPRMVMAWIRLPRLPCICTNGESCGK</sequence>
<dbReference type="EMBL" id="JABFAA010000004">
    <property type="protein sequence ID" value="MBA0680046.1"/>
    <property type="molecule type" value="Genomic_DNA"/>
</dbReference>
<dbReference type="Proteomes" id="UP000593577">
    <property type="component" value="Unassembled WGS sequence"/>
</dbReference>
<dbReference type="PANTHER" id="PTHR31286:SF173">
    <property type="entry name" value="DUF4283 DOMAIN-CONTAINING PROTEIN"/>
    <property type="match status" value="1"/>
</dbReference>
<dbReference type="Pfam" id="PF14111">
    <property type="entry name" value="DUF4283"/>
    <property type="match status" value="1"/>
</dbReference>
<dbReference type="InterPro" id="IPR040256">
    <property type="entry name" value="At4g02000-like"/>
</dbReference>
<accession>A0A7J8WYE2</accession>
<feature type="domain" description="DUF4283" evidence="1">
    <location>
        <begin position="216"/>
        <end position="288"/>
    </location>
</feature>
<evidence type="ECO:0000259" key="1">
    <source>
        <dbReference type="Pfam" id="PF14111"/>
    </source>
</evidence>
<dbReference type="InterPro" id="IPR025558">
    <property type="entry name" value="DUF4283"/>
</dbReference>
<evidence type="ECO:0000313" key="2">
    <source>
        <dbReference type="EMBL" id="MBA0680046.1"/>
    </source>
</evidence>
<protein>
    <recommendedName>
        <fullName evidence="1">DUF4283 domain-containing protein</fullName>
    </recommendedName>
</protein>
<evidence type="ECO:0000313" key="3">
    <source>
        <dbReference type="Proteomes" id="UP000593577"/>
    </source>
</evidence>
<organism evidence="2 3">
    <name type="scientific">Gossypium aridum</name>
    <name type="common">American cotton</name>
    <name type="synonym">Erioxylum aridum</name>
    <dbReference type="NCBI Taxonomy" id="34290"/>
    <lineage>
        <taxon>Eukaryota</taxon>
        <taxon>Viridiplantae</taxon>
        <taxon>Streptophyta</taxon>
        <taxon>Embryophyta</taxon>
        <taxon>Tracheophyta</taxon>
        <taxon>Spermatophyta</taxon>
        <taxon>Magnoliopsida</taxon>
        <taxon>eudicotyledons</taxon>
        <taxon>Gunneridae</taxon>
        <taxon>Pentapetalae</taxon>
        <taxon>rosids</taxon>
        <taxon>malvids</taxon>
        <taxon>Malvales</taxon>
        <taxon>Malvaceae</taxon>
        <taxon>Malvoideae</taxon>
        <taxon>Gossypium</taxon>
    </lineage>
</organism>
<reference evidence="2 3" key="1">
    <citation type="journal article" date="2019" name="Genome Biol. Evol.">
        <title>Insights into the evolution of the New World diploid cottons (Gossypium, subgenus Houzingenia) based on genome sequencing.</title>
        <authorList>
            <person name="Grover C.E."/>
            <person name="Arick M.A. 2nd"/>
            <person name="Thrash A."/>
            <person name="Conover J.L."/>
            <person name="Sanders W.S."/>
            <person name="Peterson D.G."/>
            <person name="Frelichowski J.E."/>
            <person name="Scheffler J.A."/>
            <person name="Scheffler B.E."/>
            <person name="Wendel J.F."/>
        </authorList>
    </citation>
    <scope>NUCLEOTIDE SEQUENCE [LARGE SCALE GENOMIC DNA]</scope>
    <source>
        <strain evidence="2">185</strain>
        <tissue evidence="2">Leaf</tissue>
    </source>
</reference>
<keyword evidence="3" id="KW-1185">Reference proteome</keyword>
<comment type="caution">
    <text evidence="2">The sequence shown here is derived from an EMBL/GenBank/DDBJ whole genome shotgun (WGS) entry which is preliminary data.</text>
</comment>
<dbReference type="AlphaFoldDB" id="A0A7J8WYE2"/>
<gene>
    <name evidence="2" type="ORF">Goari_011773</name>
</gene>
<name>A0A7J8WYE2_GOSAI</name>